<feature type="coiled-coil region" evidence="2">
    <location>
        <begin position="1161"/>
        <end position="1217"/>
    </location>
</feature>
<dbReference type="CDD" id="cd09272">
    <property type="entry name" value="RNase_HI_RT_Ty1"/>
    <property type="match status" value="1"/>
</dbReference>
<organism evidence="5">
    <name type="scientific">Tanacetum cinerariifolium</name>
    <name type="common">Dalmatian daisy</name>
    <name type="synonym">Chrysanthemum cinerariifolium</name>
    <dbReference type="NCBI Taxonomy" id="118510"/>
    <lineage>
        <taxon>Eukaryota</taxon>
        <taxon>Viridiplantae</taxon>
        <taxon>Streptophyta</taxon>
        <taxon>Embryophyta</taxon>
        <taxon>Tracheophyta</taxon>
        <taxon>Spermatophyta</taxon>
        <taxon>Magnoliopsida</taxon>
        <taxon>eudicotyledons</taxon>
        <taxon>Gunneridae</taxon>
        <taxon>Pentapetalae</taxon>
        <taxon>asterids</taxon>
        <taxon>campanulids</taxon>
        <taxon>Asterales</taxon>
        <taxon>Asteraceae</taxon>
        <taxon>Asteroideae</taxon>
        <taxon>Anthemideae</taxon>
        <taxon>Anthemidinae</taxon>
        <taxon>Tanacetum</taxon>
    </lineage>
</organism>
<feature type="region of interest" description="Disordered" evidence="3">
    <location>
        <begin position="1335"/>
        <end position="1356"/>
    </location>
</feature>
<dbReference type="Pfam" id="PF14223">
    <property type="entry name" value="Retrotran_gag_2"/>
    <property type="match status" value="1"/>
</dbReference>
<feature type="region of interest" description="Disordered" evidence="3">
    <location>
        <begin position="678"/>
        <end position="717"/>
    </location>
</feature>
<keyword evidence="1" id="KW-0863">Zinc-finger</keyword>
<dbReference type="InterPro" id="IPR036875">
    <property type="entry name" value="Znf_CCHC_sf"/>
</dbReference>
<accession>A0A6L2L278</accession>
<reference evidence="5" key="1">
    <citation type="journal article" date="2019" name="Sci. Rep.">
        <title>Draft genome of Tanacetum cinerariifolium, the natural source of mosquito coil.</title>
        <authorList>
            <person name="Yamashiro T."/>
            <person name="Shiraishi A."/>
            <person name="Satake H."/>
            <person name="Nakayama K."/>
        </authorList>
    </citation>
    <scope>NUCLEOTIDE SEQUENCE</scope>
</reference>
<evidence type="ECO:0000313" key="5">
    <source>
        <dbReference type="EMBL" id="GEU54264.1"/>
    </source>
</evidence>
<dbReference type="PROSITE" id="PS50158">
    <property type="entry name" value="ZF_CCHC"/>
    <property type="match status" value="1"/>
</dbReference>
<dbReference type="SMART" id="SM00343">
    <property type="entry name" value="ZnF_C2HC"/>
    <property type="match status" value="1"/>
</dbReference>
<dbReference type="GO" id="GO:0008270">
    <property type="term" value="F:zinc ion binding"/>
    <property type="evidence" value="ECO:0007669"/>
    <property type="project" value="UniProtKB-KW"/>
</dbReference>
<dbReference type="Pfam" id="PF07727">
    <property type="entry name" value="RVT_2"/>
    <property type="match status" value="1"/>
</dbReference>
<keyword evidence="2" id="KW-0175">Coiled coil</keyword>
<protein>
    <submittedName>
        <fullName evidence="5">Retrovirus-related Pol polyprotein from transposon TNT 1-94</fullName>
    </submittedName>
</protein>
<dbReference type="Gene3D" id="4.10.60.10">
    <property type="entry name" value="Zinc finger, CCHC-type"/>
    <property type="match status" value="1"/>
</dbReference>
<proteinExistence type="predicted"/>
<name>A0A6L2L278_TANCI</name>
<feature type="domain" description="CCHC-type" evidence="4">
    <location>
        <begin position="386"/>
        <end position="400"/>
    </location>
</feature>
<evidence type="ECO:0000256" key="2">
    <source>
        <dbReference type="SAM" id="Coils"/>
    </source>
</evidence>
<dbReference type="InterPro" id="IPR013103">
    <property type="entry name" value="RVT_2"/>
</dbReference>
<sequence length="1413" mass="161741">MHAYRKRLSRLQQKSIRIPRLVDWDIFNIYSFEDTLRNLMKMEYTHKTKTSLGIIHGKEIFHNQVGVIGVGIKSHFNVVGVTAAQVEVNTAQKVLELLRMMIEQYIQMIDYALWKQIENGATFLNTQVMEGVTIVIPITSVEEKAQRRQEVKGISTLIIGISNEHQLKFNSIKDAKQLLEAVEKRFCGNAATKKKQMNFLKQQYENFSALISEILDQTFDKLQKFVSQLELFRKKISQEDINQKLSRSLSPEWNTHVIVWRNKPDLDTISMDDLYNNLKVYEPEVKEISSSNLSTQNMAFVSSSNNHSSSTNQAVNTAHGVSTASTQVNIAKFTNIDNLNDLEEMDLRWQMAMLTIRAKMILKNTGRKLTVNGNETIRFDKTNVECYNCHKRGHFARECRALRNQDNKHKDSTRRSMPVETPASKALVSCDAIRELRRKLEVAQTEKVGIQLKVDKFENTSKNLNKFLDCQIIDNCKKGLGCKSYNAVPPPYTRNFMPPTPDLSFIDLDEFVNKPEVKNNEAKPIDQKPKEVRKNNHALIIEDWVSDDQEKDDKRLTDSGCSWHMIGNMSYLTNYKEIDRGYVTFGGNPKEGKITSKCTIRTDKFDGKADEGFFIQYFLNSKAFRVFNSRKKIMEENLHIRFSEKTPNVIGSGLDWLFDIDELIRTINYESILQSSYNDGLKPSSNDGKKVNEDPSKVSECQNQKKEENVNDTNNVNTISSNEVNAVGENISNELPFDPNMPDLKDISIFNFSNDHKDDDAMADMSNLDITIQVSPTPTTRIHKDHNLNQVIRDLHSATQTRQMSKYTQEEGINYHNVFAHVVRIEANRLFLAYVSFKDFVVYKMDVNSVFLYEKIEEEVYVCQPPGVEDPNFPDRVYKVEKALYELHQAPRAWYEPLSTYLLDNGFQRGKIDKTLFIKAQRRTYILLGIRKVKNASTPMKTQKPLLKDKDGEEVDVHMYRLMIGSLMYLISSRPDIMYAMCACARYQVNLKVSHLHAMKRIFRYLKGHPNLGLWYPKDSPFYLVTYTDSDYAGASLDRKSKMGGYQFHGCRLISWQCKKQTVVANSTTKAEYVAASSCCGQAKTLNEEAQIHAGVDGKKVIISETTIRRDLQFVDDEGVEYLPNSIIFEQIALMRKDKRKVTQVPQLCGPTESVTDEAVYKKLDDSLVRADNTASSLEAEQDSGNTLQSDKDRLKINELIELCTNLQRRVLDLDQTRTTQANEIDSLKRSVKKLGKKQRSRTHKLRRLYKVGVTARVESLDIEASLCEDASKQGRISDIDADEGITLVNTHDDDEIFDADKDLGDEVTLAQALVELKHTKPKAKAKGIVFHEPEESTTTTTATIPKPKSQDKGKPIMIEEPVKPKKKDQIKLDEEAALRLQAEQQAEFDEEQKLTRKRTQQELEANIALIET</sequence>
<evidence type="ECO:0000259" key="4">
    <source>
        <dbReference type="PROSITE" id="PS50158"/>
    </source>
</evidence>
<dbReference type="InterPro" id="IPR001878">
    <property type="entry name" value="Znf_CCHC"/>
</dbReference>
<evidence type="ECO:0000256" key="1">
    <source>
        <dbReference type="PROSITE-ProRule" id="PRU00047"/>
    </source>
</evidence>
<keyword evidence="1" id="KW-0862">Zinc</keyword>
<dbReference type="PANTHER" id="PTHR11439:SF495">
    <property type="entry name" value="REVERSE TRANSCRIPTASE, RNA-DEPENDENT DNA POLYMERASE-RELATED"/>
    <property type="match status" value="1"/>
</dbReference>
<gene>
    <name evidence="5" type="ORF">Tci_026242</name>
</gene>
<feature type="compositionally biased region" description="Basic and acidic residues" evidence="3">
    <location>
        <begin position="687"/>
        <end position="709"/>
    </location>
</feature>
<comment type="caution">
    <text evidence="5">The sequence shown here is derived from an EMBL/GenBank/DDBJ whole genome shotgun (WGS) entry which is preliminary data.</text>
</comment>
<dbReference type="EMBL" id="BKCJ010003305">
    <property type="protein sequence ID" value="GEU54264.1"/>
    <property type="molecule type" value="Genomic_DNA"/>
</dbReference>
<dbReference type="PANTHER" id="PTHR11439">
    <property type="entry name" value="GAG-POL-RELATED RETROTRANSPOSON"/>
    <property type="match status" value="1"/>
</dbReference>
<dbReference type="GO" id="GO:0003676">
    <property type="term" value="F:nucleic acid binding"/>
    <property type="evidence" value="ECO:0007669"/>
    <property type="project" value="InterPro"/>
</dbReference>
<keyword evidence="1" id="KW-0479">Metal-binding</keyword>
<dbReference type="SUPFAM" id="SSF57756">
    <property type="entry name" value="Retrovirus zinc finger-like domains"/>
    <property type="match status" value="1"/>
</dbReference>
<evidence type="ECO:0000256" key="3">
    <source>
        <dbReference type="SAM" id="MobiDB-lite"/>
    </source>
</evidence>